<dbReference type="InterPro" id="IPR039422">
    <property type="entry name" value="MarR/SlyA-like"/>
</dbReference>
<comment type="subcellular location">
    <subcellularLocation>
        <location evidence="1">Cytoplasm</location>
    </subcellularLocation>
</comment>
<keyword evidence="4 8" id="KW-0238">DNA-binding</keyword>
<dbReference type="SMART" id="SM00347">
    <property type="entry name" value="HTH_MARR"/>
    <property type="match status" value="1"/>
</dbReference>
<dbReference type="PANTHER" id="PTHR33164:SF5">
    <property type="entry name" value="ORGANIC HYDROPEROXIDE RESISTANCE TRANSCRIPTIONAL REGULATOR"/>
    <property type="match status" value="1"/>
</dbReference>
<dbReference type="InterPro" id="IPR036388">
    <property type="entry name" value="WH-like_DNA-bd_sf"/>
</dbReference>
<evidence type="ECO:0000256" key="6">
    <source>
        <dbReference type="SAM" id="MobiDB-lite"/>
    </source>
</evidence>
<dbReference type="InterPro" id="IPR011991">
    <property type="entry name" value="ArsR-like_HTH"/>
</dbReference>
<dbReference type="InterPro" id="IPR000835">
    <property type="entry name" value="HTH_MarR-typ"/>
</dbReference>
<keyword evidence="2" id="KW-0963">Cytoplasm</keyword>
<keyword evidence="3" id="KW-0805">Transcription regulation</keyword>
<dbReference type="InterPro" id="IPR036390">
    <property type="entry name" value="WH_DNA-bd_sf"/>
</dbReference>
<dbReference type="Proteomes" id="UP000698222">
    <property type="component" value="Unassembled WGS sequence"/>
</dbReference>
<evidence type="ECO:0000256" key="3">
    <source>
        <dbReference type="ARBA" id="ARBA00023015"/>
    </source>
</evidence>
<name>A0ABS4YM57_9MICO</name>
<dbReference type="SUPFAM" id="SSF46785">
    <property type="entry name" value="Winged helix' DNA-binding domain"/>
    <property type="match status" value="1"/>
</dbReference>
<dbReference type="PANTHER" id="PTHR33164">
    <property type="entry name" value="TRANSCRIPTIONAL REGULATOR, MARR FAMILY"/>
    <property type="match status" value="1"/>
</dbReference>
<comment type="caution">
    <text evidence="8">The sequence shown here is derived from an EMBL/GenBank/DDBJ whole genome shotgun (WGS) entry which is preliminary data.</text>
</comment>
<organism evidence="8 9">
    <name type="scientific">Brachybacterium fresconis</name>
    <dbReference type="NCBI Taxonomy" id="173363"/>
    <lineage>
        <taxon>Bacteria</taxon>
        <taxon>Bacillati</taxon>
        <taxon>Actinomycetota</taxon>
        <taxon>Actinomycetes</taxon>
        <taxon>Micrococcales</taxon>
        <taxon>Dermabacteraceae</taxon>
        <taxon>Brachybacterium</taxon>
    </lineage>
</organism>
<feature type="region of interest" description="Disordered" evidence="6">
    <location>
        <begin position="143"/>
        <end position="166"/>
    </location>
</feature>
<dbReference type="RefSeq" id="WP_209892595.1">
    <property type="nucleotide sequence ID" value="NZ_BAAAJV010000046.1"/>
</dbReference>
<dbReference type="Pfam" id="PF22381">
    <property type="entry name" value="Staph_reg_Sar_Rot"/>
    <property type="match status" value="1"/>
</dbReference>
<reference evidence="8 9" key="1">
    <citation type="submission" date="2021-03" db="EMBL/GenBank/DDBJ databases">
        <title>Sequencing the genomes of 1000 actinobacteria strains.</title>
        <authorList>
            <person name="Klenk H.-P."/>
        </authorList>
    </citation>
    <scope>NUCLEOTIDE SEQUENCE [LARGE SCALE GENOMIC DNA]</scope>
    <source>
        <strain evidence="8 9">DSM 14564</strain>
    </source>
</reference>
<protein>
    <submittedName>
        <fullName evidence="8">DNA-binding MarR family transcriptional regulator</fullName>
    </submittedName>
</protein>
<evidence type="ECO:0000313" key="8">
    <source>
        <dbReference type="EMBL" id="MBP2409878.1"/>
    </source>
</evidence>
<evidence type="ECO:0000259" key="7">
    <source>
        <dbReference type="PROSITE" id="PS50995"/>
    </source>
</evidence>
<evidence type="ECO:0000313" key="9">
    <source>
        <dbReference type="Proteomes" id="UP000698222"/>
    </source>
</evidence>
<sequence>MTTTDEMVCFSLYAASRATTQAYRALLEPWGLTYGQYLVLVVLWGEGEQSVSALGEALQLDSGTLSPMLRRMERAEVVERRRGGTDERVVTVSLTEHGDQLREQLSHVPACIADGTGLRDIEAARELIATLQELTRTMHAVVPPDLPGGPAGATGRPSSAPAKETS</sequence>
<accession>A0ABS4YM57</accession>
<dbReference type="EMBL" id="JAGIOC010000001">
    <property type="protein sequence ID" value="MBP2409878.1"/>
    <property type="molecule type" value="Genomic_DNA"/>
</dbReference>
<dbReference type="GO" id="GO:0003677">
    <property type="term" value="F:DNA binding"/>
    <property type="evidence" value="ECO:0007669"/>
    <property type="project" value="UniProtKB-KW"/>
</dbReference>
<evidence type="ECO:0000256" key="5">
    <source>
        <dbReference type="ARBA" id="ARBA00023163"/>
    </source>
</evidence>
<dbReference type="InterPro" id="IPR055166">
    <property type="entry name" value="Transc_reg_Sar_Rot_HTH"/>
</dbReference>
<evidence type="ECO:0000256" key="4">
    <source>
        <dbReference type="ARBA" id="ARBA00023125"/>
    </source>
</evidence>
<proteinExistence type="predicted"/>
<keyword evidence="5" id="KW-0804">Transcription</keyword>
<keyword evidence="9" id="KW-1185">Reference proteome</keyword>
<dbReference type="CDD" id="cd00090">
    <property type="entry name" value="HTH_ARSR"/>
    <property type="match status" value="1"/>
</dbReference>
<evidence type="ECO:0000256" key="2">
    <source>
        <dbReference type="ARBA" id="ARBA00022490"/>
    </source>
</evidence>
<dbReference type="PROSITE" id="PS50995">
    <property type="entry name" value="HTH_MARR_2"/>
    <property type="match status" value="1"/>
</dbReference>
<dbReference type="Gene3D" id="1.10.10.10">
    <property type="entry name" value="Winged helix-like DNA-binding domain superfamily/Winged helix DNA-binding domain"/>
    <property type="match status" value="1"/>
</dbReference>
<gene>
    <name evidence="8" type="ORF">JOF44_002781</name>
</gene>
<dbReference type="PRINTS" id="PR00598">
    <property type="entry name" value="HTHMARR"/>
</dbReference>
<evidence type="ECO:0000256" key="1">
    <source>
        <dbReference type="ARBA" id="ARBA00004496"/>
    </source>
</evidence>
<feature type="domain" description="HTH marR-type" evidence="7">
    <location>
        <begin position="5"/>
        <end position="140"/>
    </location>
</feature>